<keyword evidence="2" id="KW-1185">Reference proteome</keyword>
<gene>
    <name evidence="1" type="ORF">FHR38_001766</name>
</gene>
<protein>
    <submittedName>
        <fullName evidence="1">Uncharacterized protein</fullName>
    </submittedName>
</protein>
<sequence length="70" mass="7634">MNQRYDAAGHPMTDAEAAAWDAEVAATAAAIRAEQEAAEDIRRMARQIRGYESGTPDHIAEIVKQIRGPL</sequence>
<dbReference type="EMBL" id="JACHJW010000001">
    <property type="protein sequence ID" value="MBB4958033.1"/>
    <property type="molecule type" value="Genomic_DNA"/>
</dbReference>
<dbReference type="Proteomes" id="UP000578819">
    <property type="component" value="Unassembled WGS sequence"/>
</dbReference>
<name>A0A7W7SNK6_9ACTN</name>
<evidence type="ECO:0000313" key="1">
    <source>
        <dbReference type="EMBL" id="MBB4958033.1"/>
    </source>
</evidence>
<organism evidence="1 2">
    <name type="scientific">Micromonospora polyrhachis</name>
    <dbReference type="NCBI Taxonomy" id="1282883"/>
    <lineage>
        <taxon>Bacteria</taxon>
        <taxon>Bacillati</taxon>
        <taxon>Actinomycetota</taxon>
        <taxon>Actinomycetes</taxon>
        <taxon>Micromonosporales</taxon>
        <taxon>Micromonosporaceae</taxon>
        <taxon>Micromonospora</taxon>
    </lineage>
</organism>
<reference evidence="1 2" key="1">
    <citation type="submission" date="2020-08" db="EMBL/GenBank/DDBJ databases">
        <title>Sequencing the genomes of 1000 actinobacteria strains.</title>
        <authorList>
            <person name="Klenk H.-P."/>
        </authorList>
    </citation>
    <scope>NUCLEOTIDE SEQUENCE [LARGE SCALE GENOMIC DNA]</scope>
    <source>
        <strain evidence="1 2">DSM 45886</strain>
    </source>
</reference>
<evidence type="ECO:0000313" key="2">
    <source>
        <dbReference type="Proteomes" id="UP000578819"/>
    </source>
</evidence>
<comment type="caution">
    <text evidence="1">The sequence shown here is derived from an EMBL/GenBank/DDBJ whole genome shotgun (WGS) entry which is preliminary data.</text>
</comment>
<dbReference type="RefSeq" id="WP_184534194.1">
    <property type="nucleotide sequence ID" value="NZ_JACHJW010000001.1"/>
</dbReference>
<dbReference type="AlphaFoldDB" id="A0A7W7SNK6"/>
<proteinExistence type="predicted"/>
<accession>A0A7W7SNK6</accession>